<proteinExistence type="predicted"/>
<organism evidence="1 2">
    <name type="scientific">Sphingomonas horti</name>
    <dbReference type="NCBI Taxonomy" id="2682842"/>
    <lineage>
        <taxon>Bacteria</taxon>
        <taxon>Pseudomonadati</taxon>
        <taxon>Pseudomonadota</taxon>
        <taxon>Alphaproteobacteria</taxon>
        <taxon>Sphingomonadales</taxon>
        <taxon>Sphingomonadaceae</taxon>
        <taxon>Sphingomonas</taxon>
    </lineage>
</organism>
<dbReference type="EMBL" id="WQMS01000013">
    <property type="protein sequence ID" value="MVO78398.1"/>
    <property type="molecule type" value="Genomic_DNA"/>
</dbReference>
<reference evidence="1 2" key="1">
    <citation type="submission" date="2019-12" db="EMBL/GenBank/DDBJ databases">
        <authorList>
            <person name="Huq M.A."/>
        </authorList>
    </citation>
    <scope>NUCLEOTIDE SEQUENCE [LARGE SCALE GENOMIC DNA]</scope>
    <source>
        <strain evidence="1 2">MAH-20</strain>
    </source>
</reference>
<sequence>MPNLKPDRSSIGVTDRFKGNFTKALYLRSIAPQELEQRLGYEAGRLREGWWLLFALEKPDFSNFEFGGYTYFSGSRIGDPKLGNGRPTVESELEKDLGGPAAVVNAKKAHLVGLRTVGHDRLAKVIPVASGTDYPVGKGIYQCNVPNPIRCEVASFVPPGGMYVGNYKLNSEA</sequence>
<accession>A0A6I4J2U3</accession>
<dbReference type="Proteomes" id="UP000441389">
    <property type="component" value="Unassembled WGS sequence"/>
</dbReference>
<evidence type="ECO:0000313" key="2">
    <source>
        <dbReference type="Proteomes" id="UP000441389"/>
    </source>
</evidence>
<keyword evidence="2" id="KW-1185">Reference proteome</keyword>
<name>A0A6I4J2U3_9SPHN</name>
<gene>
    <name evidence="1" type="ORF">GON01_10695</name>
</gene>
<dbReference type="AlphaFoldDB" id="A0A6I4J2U3"/>
<evidence type="ECO:0000313" key="1">
    <source>
        <dbReference type="EMBL" id="MVO78398.1"/>
    </source>
</evidence>
<comment type="caution">
    <text evidence="1">The sequence shown here is derived from an EMBL/GenBank/DDBJ whole genome shotgun (WGS) entry which is preliminary data.</text>
</comment>
<dbReference type="RefSeq" id="WP_157027349.1">
    <property type="nucleotide sequence ID" value="NZ_WQMS01000013.1"/>
</dbReference>
<protein>
    <submittedName>
        <fullName evidence="1">Uncharacterized protein</fullName>
    </submittedName>
</protein>